<organism evidence="3 4">
    <name type="scientific">Gordonia insulae</name>
    <dbReference type="NCBI Taxonomy" id="2420509"/>
    <lineage>
        <taxon>Bacteria</taxon>
        <taxon>Bacillati</taxon>
        <taxon>Actinomycetota</taxon>
        <taxon>Actinomycetes</taxon>
        <taxon>Mycobacteriales</taxon>
        <taxon>Gordoniaceae</taxon>
        <taxon>Gordonia</taxon>
    </lineage>
</organism>
<comment type="similarity">
    <text evidence="1">Belongs to the complex I subunit 6 family.</text>
</comment>
<dbReference type="KEGG" id="gom:D7316_03333"/>
<feature type="transmembrane region" description="Helical" evidence="1">
    <location>
        <begin position="31"/>
        <end position="49"/>
    </location>
</feature>
<keyword evidence="1" id="KW-1003">Cell membrane</keyword>
<dbReference type="EMBL" id="CP033972">
    <property type="protein sequence ID" value="AZG46732.1"/>
    <property type="molecule type" value="Genomic_DNA"/>
</dbReference>
<evidence type="ECO:0000313" key="4">
    <source>
        <dbReference type="Proteomes" id="UP000271469"/>
    </source>
</evidence>
<feature type="compositionally biased region" description="Basic and acidic residues" evidence="2">
    <location>
        <begin position="282"/>
        <end position="292"/>
    </location>
</feature>
<dbReference type="GO" id="GO:0005886">
    <property type="term" value="C:plasma membrane"/>
    <property type="evidence" value="ECO:0007669"/>
    <property type="project" value="UniProtKB-SubCell"/>
</dbReference>
<dbReference type="EC" id="7.1.1.-" evidence="1"/>
<keyword evidence="4" id="KW-1185">Reference proteome</keyword>
<keyword evidence="1" id="KW-0812">Transmembrane</keyword>
<evidence type="ECO:0000313" key="3">
    <source>
        <dbReference type="EMBL" id="AZG46732.1"/>
    </source>
</evidence>
<dbReference type="InterPro" id="IPR042106">
    <property type="entry name" value="Nuo/plastoQ_OxRdtase_6_NuoJ"/>
</dbReference>
<dbReference type="InterPro" id="IPR001457">
    <property type="entry name" value="NADH_UbQ/plastoQ_OxRdtase_su6"/>
</dbReference>
<feature type="transmembrane region" description="Helical" evidence="1">
    <location>
        <begin position="56"/>
        <end position="78"/>
    </location>
</feature>
<dbReference type="GO" id="GO:0048038">
    <property type="term" value="F:quinone binding"/>
    <property type="evidence" value="ECO:0007669"/>
    <property type="project" value="UniProtKB-UniRule"/>
</dbReference>
<reference evidence="3 4" key="1">
    <citation type="submission" date="2018-11" db="EMBL/GenBank/DDBJ databases">
        <title>Gordonia insulae sp. nov., isolated from an island soil.</title>
        <authorList>
            <person name="Kim Y.S."/>
            <person name="Kim S.B."/>
        </authorList>
    </citation>
    <scope>NUCLEOTIDE SEQUENCE [LARGE SCALE GENOMIC DNA]</scope>
    <source>
        <strain evidence="3 4">MMS17-SY073</strain>
    </source>
</reference>
<dbReference type="OrthoDB" id="13239at2"/>
<comment type="catalytic activity">
    <reaction evidence="1">
        <text>a quinone + NADH + 5 H(+)(in) = a quinol + NAD(+) + 4 H(+)(out)</text>
        <dbReference type="Rhea" id="RHEA:57888"/>
        <dbReference type="ChEBI" id="CHEBI:15378"/>
        <dbReference type="ChEBI" id="CHEBI:24646"/>
        <dbReference type="ChEBI" id="CHEBI:57540"/>
        <dbReference type="ChEBI" id="CHEBI:57945"/>
        <dbReference type="ChEBI" id="CHEBI:132124"/>
    </reaction>
</comment>
<proteinExistence type="inferred from homology"/>
<feature type="transmembrane region" description="Helical" evidence="1">
    <location>
        <begin position="84"/>
        <end position="106"/>
    </location>
</feature>
<dbReference type="Pfam" id="PF00499">
    <property type="entry name" value="Oxidored_q3"/>
    <property type="match status" value="1"/>
</dbReference>
<evidence type="ECO:0000256" key="2">
    <source>
        <dbReference type="SAM" id="MobiDB-lite"/>
    </source>
</evidence>
<name>A0A3G8JQK2_9ACTN</name>
<keyword evidence="1" id="KW-1133">Transmembrane helix</keyword>
<protein>
    <recommendedName>
        <fullName evidence="1">NADH-quinone oxidoreductase subunit J</fullName>
        <ecNumber evidence="1">7.1.1.-</ecNumber>
    </recommendedName>
</protein>
<keyword evidence="1" id="KW-0520">NAD</keyword>
<keyword evidence="3" id="KW-0560">Oxidoreductase</keyword>
<feature type="region of interest" description="Disordered" evidence="2">
    <location>
        <begin position="247"/>
        <end position="292"/>
    </location>
</feature>
<accession>A0A3G8JQK2</accession>
<sequence length="292" mass="30417">MTALLAAELTRTSSSLPLAALPATSTGEAVQFWALGAVAVLGALGVVFATKAVYSAVFLATTMIILAIFYVAQGALFLGVVQVVVYTGAVMMLFLFVLMLIGVDSSDSLVETLRGQRVAAVVLGIGFGVLLIAAIANASLAVFAGAPTAGPPTVSGTTGSDGNIEAIAQLIFVQYLWAFELTGALLIAATLGAMVLAHRERFGPKRSQRELSEERFRLGVDMTPMPSPGVYARHNAVDVPALLPDGTPSELSVNATLKPRPPVVAGDRESDTHIPGRSANDSIRRSLGEGRR</sequence>
<dbReference type="GO" id="GO:0016491">
    <property type="term" value="F:oxidoreductase activity"/>
    <property type="evidence" value="ECO:0007669"/>
    <property type="project" value="UniProtKB-KW"/>
</dbReference>
<dbReference type="AlphaFoldDB" id="A0A3G8JQK2"/>
<feature type="transmembrane region" description="Helical" evidence="1">
    <location>
        <begin position="166"/>
        <end position="197"/>
    </location>
</feature>
<dbReference type="NCBIfam" id="NF005165">
    <property type="entry name" value="PRK06638.1-5"/>
    <property type="match status" value="1"/>
</dbReference>
<dbReference type="PANTHER" id="PTHR33269:SF19">
    <property type="entry name" value="NADH-QUINONE OXIDOREDUCTASE SUBUNIT J"/>
    <property type="match status" value="1"/>
</dbReference>
<keyword evidence="1" id="KW-0874">Quinone</keyword>
<keyword evidence="1" id="KW-0472">Membrane</keyword>
<dbReference type="RefSeq" id="WP_124709201.1">
    <property type="nucleotide sequence ID" value="NZ_CP033972.1"/>
</dbReference>
<comment type="subcellular location">
    <subcellularLocation>
        <location evidence="1">Cell membrane</location>
        <topology evidence="1">Multi-pass membrane protein</topology>
    </subcellularLocation>
</comment>
<dbReference type="Proteomes" id="UP000271469">
    <property type="component" value="Chromosome"/>
</dbReference>
<evidence type="ECO:0000256" key="1">
    <source>
        <dbReference type="RuleBase" id="RU004429"/>
    </source>
</evidence>
<dbReference type="PANTHER" id="PTHR33269">
    <property type="entry name" value="NADH-UBIQUINONE OXIDOREDUCTASE CHAIN 6"/>
    <property type="match status" value="1"/>
</dbReference>
<feature type="transmembrane region" description="Helical" evidence="1">
    <location>
        <begin position="118"/>
        <end position="146"/>
    </location>
</feature>
<gene>
    <name evidence="3" type="primary">nuoJ</name>
    <name evidence="3" type="ORF">D7316_03333</name>
</gene>
<dbReference type="Gene3D" id="1.20.120.1200">
    <property type="entry name" value="NADH-ubiquinone/plastoquinone oxidoreductase chain 6, subunit NuoJ"/>
    <property type="match status" value="1"/>
</dbReference>
<dbReference type="GO" id="GO:0008137">
    <property type="term" value="F:NADH dehydrogenase (ubiquinone) activity"/>
    <property type="evidence" value="ECO:0007669"/>
    <property type="project" value="UniProtKB-UniRule"/>
</dbReference>
<comment type="function">
    <text evidence="1">NDH-1 shuttles electrons from NADH, via FMN and iron-sulfur (Fe-S) centers, to quinones in the respiratory chain. Couples the redox reaction to proton translocation (for every two electrons transferred, four hydrogen ions are translocated across the cytoplasmic membrane), and thus conserves the redox energy in a proton gradient.</text>
</comment>